<reference evidence="1 2" key="1">
    <citation type="submission" date="2018-05" db="EMBL/GenBank/DDBJ databases">
        <title>Reference genomes for bee gut microbiota database.</title>
        <authorList>
            <person name="Ellegaard K.M."/>
        </authorList>
    </citation>
    <scope>NUCLEOTIDE SEQUENCE [LARGE SCALE GENOMIC DNA]</scope>
    <source>
        <strain evidence="1 2">ESL0186</strain>
    </source>
</reference>
<dbReference type="Proteomes" id="UP000246036">
    <property type="component" value="Chromosome"/>
</dbReference>
<dbReference type="InterPro" id="IPR019642">
    <property type="entry name" value="DUF2507"/>
</dbReference>
<name>A0ABM6VZ15_9LACO</name>
<gene>
    <name evidence="1" type="ORF">DKL58_02180</name>
</gene>
<dbReference type="InterPro" id="IPR024096">
    <property type="entry name" value="NO_sig/Golgi_transp_ligand-bd"/>
</dbReference>
<evidence type="ECO:0000313" key="1">
    <source>
        <dbReference type="EMBL" id="AWM74872.1"/>
    </source>
</evidence>
<proteinExistence type="predicted"/>
<dbReference type="SUPFAM" id="SSF111126">
    <property type="entry name" value="Ligand-binding domain in the NO signalling and Golgi transport"/>
    <property type="match status" value="1"/>
</dbReference>
<dbReference type="Gene3D" id="3.30.1380.20">
    <property type="entry name" value="Trafficking protein particle complex subunit 3"/>
    <property type="match status" value="1"/>
</dbReference>
<accession>A0ABM6VZ15</accession>
<dbReference type="RefSeq" id="WP_109585944.1">
    <property type="nucleotide sequence ID" value="NZ_CP029477.1"/>
</dbReference>
<dbReference type="EMBL" id="CP029477">
    <property type="protein sequence ID" value="AWM74872.1"/>
    <property type="molecule type" value="Genomic_DNA"/>
</dbReference>
<organism evidence="1 2">
    <name type="scientific">Lactobacillus kullabergensis</name>
    <dbReference type="NCBI Taxonomy" id="1218493"/>
    <lineage>
        <taxon>Bacteria</taxon>
        <taxon>Bacillati</taxon>
        <taxon>Bacillota</taxon>
        <taxon>Bacilli</taxon>
        <taxon>Lactobacillales</taxon>
        <taxon>Lactobacillaceae</taxon>
        <taxon>Lactobacillus</taxon>
    </lineage>
</organism>
<evidence type="ECO:0000313" key="2">
    <source>
        <dbReference type="Proteomes" id="UP000246036"/>
    </source>
</evidence>
<protein>
    <submittedName>
        <fullName evidence="1">DUF2507 domain-containing protein</fullName>
    </submittedName>
</protein>
<sequence>MNFFMQNNNERHEHVYFVNQLYRDFLLPTILGKDNEAILYWGGKRIARKYDLLSFEDVVSFFATTEFGNLEKARSHHSEEVFKLKGQNVTDRISSGSQEFSLEAGIIAEAIEKETGRTTECEIKVDERKKEVKLIAKFD</sequence>
<keyword evidence="2" id="KW-1185">Reference proteome</keyword>
<dbReference type="Pfam" id="PF10702">
    <property type="entry name" value="DUF2507"/>
    <property type="match status" value="1"/>
</dbReference>